<dbReference type="eggNOG" id="ENOG502SIDW">
    <property type="taxonomic scope" value="Eukaryota"/>
</dbReference>
<proteinExistence type="predicted"/>
<dbReference type="AlphaFoldDB" id="R0K8V3"/>
<reference evidence="1 2" key="2">
    <citation type="journal article" date="2013" name="PLoS Genet.">
        <title>Comparative genome structure, secondary metabolite, and effector coding capacity across Cochliobolus pathogens.</title>
        <authorList>
            <person name="Condon B.J."/>
            <person name="Leng Y."/>
            <person name="Wu D."/>
            <person name="Bushley K.E."/>
            <person name="Ohm R.A."/>
            <person name="Otillar R."/>
            <person name="Martin J."/>
            <person name="Schackwitz W."/>
            <person name="Grimwood J."/>
            <person name="MohdZainudin N."/>
            <person name="Xue C."/>
            <person name="Wang R."/>
            <person name="Manning V.A."/>
            <person name="Dhillon B."/>
            <person name="Tu Z.J."/>
            <person name="Steffenson B.J."/>
            <person name="Salamov A."/>
            <person name="Sun H."/>
            <person name="Lowry S."/>
            <person name="LaButti K."/>
            <person name="Han J."/>
            <person name="Copeland A."/>
            <person name="Lindquist E."/>
            <person name="Barry K."/>
            <person name="Schmutz J."/>
            <person name="Baker S.E."/>
            <person name="Ciuffetti L.M."/>
            <person name="Grigoriev I.V."/>
            <person name="Zhong S."/>
            <person name="Turgeon B.G."/>
        </authorList>
    </citation>
    <scope>NUCLEOTIDE SEQUENCE [LARGE SCALE GENOMIC DNA]</scope>
    <source>
        <strain evidence="2">28A</strain>
    </source>
</reference>
<dbReference type="GeneID" id="19402304"/>
<evidence type="ECO:0000313" key="2">
    <source>
        <dbReference type="Proteomes" id="UP000016935"/>
    </source>
</evidence>
<dbReference type="Gene3D" id="3.40.630.30">
    <property type="match status" value="1"/>
</dbReference>
<accession>R0K8V3</accession>
<sequence length="324" mass="36241">MVKPTNARVPTPSNPSSLEPRYEIRKLKPVHLPWATAILAYSHGFQSPVWQKIWPDRLLGRWVVEESPNLEYLVRHQIDSGLSYGVFDTEYEFKTPHGKASGGALLWDATEPSVEKSQGRAAEAQRLLPQMDFPLISIVLSYDGFKPLDPDKMKPLLAAWPEFPVLYGALEKRDPRDPASWKPTAPGQVLMRNATSTRRDYEGRGIMTATARWLQREAAAMGFRGIQIEAMANSVTHVWSEGVQNPFRGFVVSEFECETLEDEQGKKPFGAASQRVTKCWVDLKAEESPVVPRVPKKFVKFSTVLAVETYVLSATTAIAKEAAA</sequence>
<reference evidence="1 2" key="1">
    <citation type="journal article" date="2012" name="PLoS Pathog.">
        <title>Diverse lifestyles and strategies of plant pathogenesis encoded in the genomes of eighteen Dothideomycetes fungi.</title>
        <authorList>
            <person name="Ohm R.A."/>
            <person name="Feau N."/>
            <person name="Henrissat B."/>
            <person name="Schoch C.L."/>
            <person name="Horwitz B.A."/>
            <person name="Barry K.W."/>
            <person name="Condon B.J."/>
            <person name="Copeland A.C."/>
            <person name="Dhillon B."/>
            <person name="Glaser F."/>
            <person name="Hesse C.N."/>
            <person name="Kosti I."/>
            <person name="LaButti K."/>
            <person name="Lindquist E.A."/>
            <person name="Lucas S."/>
            <person name="Salamov A.A."/>
            <person name="Bradshaw R.E."/>
            <person name="Ciuffetti L."/>
            <person name="Hamelin R.C."/>
            <person name="Kema G.H.J."/>
            <person name="Lawrence C."/>
            <person name="Scott J.A."/>
            <person name="Spatafora J.W."/>
            <person name="Turgeon B.G."/>
            <person name="de Wit P.J.G.M."/>
            <person name="Zhong S."/>
            <person name="Goodwin S.B."/>
            <person name="Grigoriev I.V."/>
        </authorList>
    </citation>
    <scope>NUCLEOTIDE SEQUENCE [LARGE SCALE GENOMIC DNA]</scope>
    <source>
        <strain evidence="2">28A</strain>
    </source>
</reference>
<dbReference type="RefSeq" id="XP_008026877.1">
    <property type="nucleotide sequence ID" value="XM_008028686.1"/>
</dbReference>
<evidence type="ECO:0000313" key="1">
    <source>
        <dbReference type="EMBL" id="EOA84682.1"/>
    </source>
</evidence>
<keyword evidence="2" id="KW-1185">Reference proteome</keyword>
<dbReference type="OrthoDB" id="5169850at2759"/>
<protein>
    <recommendedName>
        <fullName evidence="3">N-acetyltransferase domain-containing protein</fullName>
    </recommendedName>
</protein>
<organism evidence="1 2">
    <name type="scientific">Exserohilum turcicum (strain 28A)</name>
    <name type="common">Northern leaf blight fungus</name>
    <name type="synonym">Setosphaeria turcica</name>
    <dbReference type="NCBI Taxonomy" id="671987"/>
    <lineage>
        <taxon>Eukaryota</taxon>
        <taxon>Fungi</taxon>
        <taxon>Dikarya</taxon>
        <taxon>Ascomycota</taxon>
        <taxon>Pezizomycotina</taxon>
        <taxon>Dothideomycetes</taxon>
        <taxon>Pleosporomycetidae</taxon>
        <taxon>Pleosporales</taxon>
        <taxon>Pleosporineae</taxon>
        <taxon>Pleosporaceae</taxon>
        <taxon>Exserohilum</taxon>
    </lineage>
</organism>
<dbReference type="HOGENOM" id="CLU_067124_0_0_1"/>
<dbReference type="EMBL" id="KB908703">
    <property type="protein sequence ID" value="EOA84682.1"/>
    <property type="molecule type" value="Genomic_DNA"/>
</dbReference>
<evidence type="ECO:0008006" key="3">
    <source>
        <dbReference type="Google" id="ProtNLM"/>
    </source>
</evidence>
<dbReference type="Proteomes" id="UP000016935">
    <property type="component" value="Unassembled WGS sequence"/>
</dbReference>
<gene>
    <name evidence="1" type="ORF">SETTUDRAFT_20212</name>
</gene>
<name>R0K8V3_EXST2</name>